<dbReference type="GO" id="GO:0006457">
    <property type="term" value="P:protein folding"/>
    <property type="evidence" value="ECO:0007669"/>
    <property type="project" value="TreeGrafter"/>
</dbReference>
<dbReference type="GeneID" id="110711461"/>
<proteinExistence type="predicted"/>
<feature type="region of interest" description="Disordered" evidence="2">
    <location>
        <begin position="278"/>
        <end position="309"/>
    </location>
</feature>
<evidence type="ECO:0000256" key="2">
    <source>
        <dbReference type="SAM" id="MobiDB-lite"/>
    </source>
</evidence>
<evidence type="ECO:0000313" key="4">
    <source>
        <dbReference type="EnsemblPlants" id="AUR62005663-RA:cds"/>
    </source>
</evidence>
<dbReference type="PROSITE" id="PS50096">
    <property type="entry name" value="IQ"/>
    <property type="match status" value="1"/>
</dbReference>
<dbReference type="Proteomes" id="UP000596660">
    <property type="component" value="Unplaced"/>
</dbReference>
<accession>A0A803L1C5</accession>
<feature type="domain" description="BAG" evidence="3">
    <location>
        <begin position="81"/>
        <end position="143"/>
    </location>
</feature>
<keyword evidence="1" id="KW-0143">Chaperone</keyword>
<dbReference type="KEGG" id="cqi:110711461"/>
<reference evidence="4" key="1">
    <citation type="journal article" date="2017" name="Nature">
        <title>The genome of Chenopodium quinoa.</title>
        <authorList>
            <person name="Jarvis D.E."/>
            <person name="Ho Y.S."/>
            <person name="Lightfoot D.J."/>
            <person name="Schmoeckel S.M."/>
            <person name="Li B."/>
            <person name="Borm T.J.A."/>
            <person name="Ohyanagi H."/>
            <person name="Mineta K."/>
            <person name="Michell C.T."/>
            <person name="Saber N."/>
            <person name="Kharbatia N.M."/>
            <person name="Rupper R.R."/>
            <person name="Sharp A.R."/>
            <person name="Dally N."/>
            <person name="Boughton B.A."/>
            <person name="Woo Y.H."/>
            <person name="Gao G."/>
            <person name="Schijlen E.G.W.M."/>
            <person name="Guo X."/>
            <person name="Momin A.A."/>
            <person name="Negrao S."/>
            <person name="Al-Babili S."/>
            <person name="Gehring C."/>
            <person name="Roessner U."/>
            <person name="Jung C."/>
            <person name="Murphy K."/>
            <person name="Arold S.T."/>
            <person name="Gojobori T."/>
            <person name="van der Linden C.G."/>
            <person name="van Loo E.N."/>
            <person name="Jellen E.N."/>
            <person name="Maughan P.J."/>
            <person name="Tester M."/>
        </authorList>
    </citation>
    <scope>NUCLEOTIDE SEQUENCE [LARGE SCALE GENOMIC DNA]</scope>
    <source>
        <strain evidence="4">cv. PI 614886</strain>
    </source>
</reference>
<organism evidence="4 5">
    <name type="scientific">Chenopodium quinoa</name>
    <name type="common">Quinoa</name>
    <dbReference type="NCBI Taxonomy" id="63459"/>
    <lineage>
        <taxon>Eukaryota</taxon>
        <taxon>Viridiplantae</taxon>
        <taxon>Streptophyta</taxon>
        <taxon>Embryophyta</taxon>
        <taxon>Tracheophyta</taxon>
        <taxon>Spermatophyta</taxon>
        <taxon>Magnoliopsida</taxon>
        <taxon>eudicotyledons</taxon>
        <taxon>Gunneridae</taxon>
        <taxon>Pentapetalae</taxon>
        <taxon>Caryophyllales</taxon>
        <taxon>Chenopodiaceae</taxon>
        <taxon>Chenopodioideae</taxon>
        <taxon>Atripliceae</taxon>
        <taxon>Chenopodium</taxon>
    </lineage>
</organism>
<evidence type="ECO:0000259" key="3">
    <source>
        <dbReference type="Pfam" id="PF02179"/>
    </source>
</evidence>
<reference evidence="4" key="2">
    <citation type="submission" date="2021-03" db="UniProtKB">
        <authorList>
            <consortium name="EnsemblPlants"/>
        </authorList>
    </citation>
    <scope>IDENTIFICATION</scope>
</reference>
<dbReference type="InterPro" id="IPR040400">
    <property type="entry name" value="BAG5/6/7/8"/>
</dbReference>
<evidence type="ECO:0000313" key="5">
    <source>
        <dbReference type="Proteomes" id="UP000596660"/>
    </source>
</evidence>
<dbReference type="SMR" id="A0A803L1C5"/>
<dbReference type="PANTHER" id="PTHR33322">
    <property type="entry name" value="BAG DOMAIN CONTAINING PROTEIN, EXPRESSED"/>
    <property type="match status" value="1"/>
</dbReference>
<keyword evidence="5" id="KW-1185">Reference proteome</keyword>
<name>A0A803L1C5_CHEQI</name>
<dbReference type="Gene3D" id="1.20.58.120">
    <property type="entry name" value="BAG domain"/>
    <property type="match status" value="1"/>
</dbReference>
<evidence type="ECO:0000256" key="1">
    <source>
        <dbReference type="ARBA" id="ARBA00023186"/>
    </source>
</evidence>
<dbReference type="InterPro" id="IPR036533">
    <property type="entry name" value="BAG_dom_sf"/>
</dbReference>
<sequence length="379" mass="43271">MEPPFYNIHYQTPTPPQFRRIPVNMRPTAAAQTAPSRPRKVISIPIHDENSLRKRSDSALRIQKVFRGFRVRKTVGKILELKGEVDAVEKKLLERETMAAIKRDRMERLKVNESLMVLLFKLDSVRGFNDEIRVLRKMVIRKAIWWQELIYSAIDEIADDNCKEDGEVVEKSDAVVEDATENFDDSSVMNVDNTPRVIDETLEKSEEVLEEADDFTESLSKMQVEDSEKLEEESEVAVDAMQVETVTGSEETWECVSGETEEQKSDVVEAAKEDDHGYAKEDCEDGSNSAVVEKGTPPPKEDWFVVGGDEEEKRKKDKLLEKMAADNERLVAMVADLCQKNVVQSRLICSLSQRVEQLEKAMSERLRKKKKKSNATTQI</sequence>
<dbReference type="AlphaFoldDB" id="A0A803L1C5"/>
<protein>
    <recommendedName>
        <fullName evidence="3">BAG domain-containing protein</fullName>
    </recommendedName>
</protein>
<dbReference type="RefSeq" id="XP_021745534.1">
    <property type="nucleotide sequence ID" value="XM_021889842.1"/>
</dbReference>
<dbReference type="EnsemblPlants" id="AUR62005663-RA">
    <property type="protein sequence ID" value="AUR62005663-RA:cds"/>
    <property type="gene ID" value="AUR62005663"/>
</dbReference>
<dbReference type="OMA" id="DSYLVKC"/>
<gene>
    <name evidence="4" type="primary">LOC110711461</name>
</gene>
<dbReference type="InterPro" id="IPR003103">
    <property type="entry name" value="BAG_domain"/>
</dbReference>
<dbReference type="PANTHER" id="PTHR33322:SF4">
    <property type="entry name" value="BAG DOMAIN CONTAINING PROTEIN, EXPRESSED"/>
    <property type="match status" value="1"/>
</dbReference>
<dbReference type="GO" id="GO:0009506">
    <property type="term" value="C:plasmodesma"/>
    <property type="evidence" value="ECO:0007669"/>
    <property type="project" value="TreeGrafter"/>
</dbReference>
<dbReference type="OrthoDB" id="1923217at2759"/>
<dbReference type="GO" id="GO:0051087">
    <property type="term" value="F:protein-folding chaperone binding"/>
    <property type="evidence" value="ECO:0007669"/>
    <property type="project" value="InterPro"/>
</dbReference>
<dbReference type="Gramene" id="AUR62005663-RA">
    <property type="protein sequence ID" value="AUR62005663-RA:cds"/>
    <property type="gene ID" value="AUR62005663"/>
</dbReference>
<dbReference type="CDD" id="cd23767">
    <property type="entry name" value="IQCD"/>
    <property type="match status" value="1"/>
</dbReference>
<dbReference type="Pfam" id="PF02179">
    <property type="entry name" value="BAG"/>
    <property type="match status" value="1"/>
</dbReference>
<dbReference type="SUPFAM" id="SSF63491">
    <property type="entry name" value="BAG domain"/>
    <property type="match status" value="1"/>
</dbReference>